<keyword evidence="1" id="KW-0812">Transmembrane</keyword>
<keyword evidence="1" id="KW-1133">Transmembrane helix</keyword>
<dbReference type="AlphaFoldDB" id="A0A5P8VXF6"/>
<gene>
    <name evidence="2" type="ORF">GXM_02578</name>
</gene>
<proteinExistence type="predicted"/>
<organism evidence="2 3">
    <name type="scientific">Nostoc sphaeroides CCNUC1</name>
    <dbReference type="NCBI Taxonomy" id="2653204"/>
    <lineage>
        <taxon>Bacteria</taxon>
        <taxon>Bacillati</taxon>
        <taxon>Cyanobacteriota</taxon>
        <taxon>Cyanophyceae</taxon>
        <taxon>Nostocales</taxon>
        <taxon>Nostocaceae</taxon>
        <taxon>Nostoc</taxon>
    </lineage>
</organism>
<dbReference type="EMBL" id="CP045226">
    <property type="protein sequence ID" value="QFS45103.1"/>
    <property type="molecule type" value="Genomic_DNA"/>
</dbReference>
<keyword evidence="1" id="KW-0472">Membrane</keyword>
<keyword evidence="3" id="KW-1185">Reference proteome</keyword>
<reference evidence="2 3" key="1">
    <citation type="submission" date="2019-10" db="EMBL/GenBank/DDBJ databases">
        <title>Genomic and transcriptomic insights into the perfect genentic adaptation of a filamentous nitrogen-fixing cyanobacterium to rice fields.</title>
        <authorList>
            <person name="Chen Z."/>
        </authorList>
    </citation>
    <scope>NUCLEOTIDE SEQUENCE [LARGE SCALE GENOMIC DNA]</scope>
    <source>
        <strain evidence="2">CCNUC1</strain>
    </source>
</reference>
<dbReference type="Proteomes" id="UP000326678">
    <property type="component" value="Chromosome Gxm1"/>
</dbReference>
<evidence type="ECO:0000313" key="2">
    <source>
        <dbReference type="EMBL" id="QFS45103.1"/>
    </source>
</evidence>
<sequence length="76" mass="8492">MFININLPTFSKLSHGNPSDYSIFTAFIITLVMNFGGLSPLSLQAARFVSGYKSPSQNVIANCELRIANWFNQLTY</sequence>
<protein>
    <submittedName>
        <fullName evidence="2">Uncharacterized protein</fullName>
    </submittedName>
</protein>
<accession>A0A5P8VXF6</accession>
<evidence type="ECO:0000313" key="3">
    <source>
        <dbReference type="Proteomes" id="UP000326678"/>
    </source>
</evidence>
<feature type="transmembrane region" description="Helical" evidence="1">
    <location>
        <begin position="21"/>
        <end position="43"/>
    </location>
</feature>
<name>A0A5P8VXF6_9NOSO</name>
<evidence type="ECO:0000256" key="1">
    <source>
        <dbReference type="SAM" id="Phobius"/>
    </source>
</evidence>
<dbReference type="KEGG" id="nsh:GXM_02578"/>